<feature type="region of interest" description="Disordered" evidence="3">
    <location>
        <begin position="675"/>
        <end position="725"/>
    </location>
</feature>
<dbReference type="GeneID" id="111089581"/>
<gene>
    <name evidence="5" type="primary">LOC111089581</name>
</gene>
<sequence>MKIWQMTTHEQKLQQLHQKGFFKWRPEMEMGKRVKEIEKILLRWGEEDPDVKLLSVLFLGYITMKGTPRESDAISYGKAKEYIDKAVLLSENNKSCLFLAHSLLAHWHDCLGEQDEFEVHFTKTQYLLEIIRNEPREKAWLFTAKGFALLQAGPTKFDTVVKLFDKATERNPEEPLFYYLNALTLGRKRRYLHERSVPTDDEISCLETACNKTNNKNLDYLSTYCFCLAENWSAEFCKTKNNDTFSEKQKEKIKAFLKDAGEESNAYVLLQCAKSYRLLKDYQKQRQFLEKANEISNGTYSAVLHRLGLYFWRNKIDRNMENAKEYLKKSFSVNTGGNIFAEVDYLKLLKEEEEIDSKQYLTELSNMLERSTLTDINKAYLYMCKGEEMMVKKNVSGAKRCFWEAIILDPELCDVRNAKTKLLDILEQNISKNPQDAATLCELGRLYERLKPQDITKAIDHYKQVLSLNSDNEEANLGLCRVLLAKHDDKKLLLSECSEIHERLSRFKDNSEFRKLSGKCLYFWGSLLLPDHTEDAKKKLTESVKLGCMNSCKPLLSLLNKLDYTESAVILNCSSNEEAYWLSYQCEITKDEIERNVKKSLLIEDSLCSTNNSSQEMNKVRKLRLEMEQAAVSQSYYQEKASEILIETKSLLDRTMNRFQEIIYKGTHEKKSTYFPYLQPPKVTNHPSGSEQDLINSPKATNHPSGSEQDLINSPKATNHPSGSEQDLINCKLEMKSKFEKTLKHWKRQPPGKGEVESFSKEFGDLFEILCKHQAVYDERYYFVPKWMEIRNKQTHEKINNQNEFTLKNGTTVKLLDLARKAHEYTENMVKEFNSGLPP</sequence>
<reference evidence="5" key="1">
    <citation type="submission" date="2025-08" db="UniProtKB">
        <authorList>
            <consortium name="RefSeq"/>
        </authorList>
    </citation>
    <scope>IDENTIFICATION</scope>
    <source>
        <tissue evidence="5">Muscle</tissue>
    </source>
</reference>
<dbReference type="SMART" id="SM00028">
    <property type="entry name" value="TPR"/>
    <property type="match status" value="4"/>
</dbReference>
<dbReference type="InterPro" id="IPR019734">
    <property type="entry name" value="TPR_rpt"/>
</dbReference>
<proteinExistence type="predicted"/>
<dbReference type="PANTHER" id="PTHR44858:SF1">
    <property type="entry name" value="UDP-N-ACETYLGLUCOSAMINE--PEPTIDE N-ACETYLGLUCOSAMINYLTRANSFERASE SPINDLY-RELATED"/>
    <property type="match status" value="1"/>
</dbReference>
<evidence type="ECO:0000313" key="4">
    <source>
        <dbReference type="Proteomes" id="UP000694941"/>
    </source>
</evidence>
<keyword evidence="4" id="KW-1185">Reference proteome</keyword>
<dbReference type="PANTHER" id="PTHR44858">
    <property type="entry name" value="TETRATRICOPEPTIDE REPEAT PROTEIN 6"/>
    <property type="match status" value="1"/>
</dbReference>
<protein>
    <submittedName>
        <fullName evidence="5">Uncharacterized protein LOC111089581</fullName>
    </submittedName>
</protein>
<name>A0ABM1TQA8_LIMPO</name>
<dbReference type="RefSeq" id="XP_022258064.1">
    <property type="nucleotide sequence ID" value="XM_022402356.1"/>
</dbReference>
<evidence type="ECO:0000313" key="5">
    <source>
        <dbReference type="RefSeq" id="XP_022258064.1"/>
    </source>
</evidence>
<evidence type="ECO:0000256" key="3">
    <source>
        <dbReference type="SAM" id="MobiDB-lite"/>
    </source>
</evidence>
<accession>A0ABM1TQA8</accession>
<organism evidence="4 5">
    <name type="scientific">Limulus polyphemus</name>
    <name type="common">Atlantic horseshoe crab</name>
    <dbReference type="NCBI Taxonomy" id="6850"/>
    <lineage>
        <taxon>Eukaryota</taxon>
        <taxon>Metazoa</taxon>
        <taxon>Ecdysozoa</taxon>
        <taxon>Arthropoda</taxon>
        <taxon>Chelicerata</taxon>
        <taxon>Merostomata</taxon>
        <taxon>Xiphosura</taxon>
        <taxon>Limulidae</taxon>
        <taxon>Limulus</taxon>
    </lineage>
</organism>
<keyword evidence="2" id="KW-0802">TPR repeat</keyword>
<evidence type="ECO:0000256" key="2">
    <source>
        <dbReference type="ARBA" id="ARBA00022803"/>
    </source>
</evidence>
<dbReference type="InterPro" id="IPR050498">
    <property type="entry name" value="Ycf3"/>
</dbReference>
<dbReference type="Proteomes" id="UP000694941">
    <property type="component" value="Unplaced"/>
</dbReference>
<dbReference type="Gene3D" id="1.25.40.10">
    <property type="entry name" value="Tetratricopeptide repeat domain"/>
    <property type="match status" value="2"/>
</dbReference>
<dbReference type="SUPFAM" id="SSF81901">
    <property type="entry name" value="HCP-like"/>
    <property type="match status" value="2"/>
</dbReference>
<evidence type="ECO:0000256" key="1">
    <source>
        <dbReference type="ARBA" id="ARBA00022737"/>
    </source>
</evidence>
<feature type="compositionally biased region" description="Polar residues" evidence="3">
    <location>
        <begin position="685"/>
        <end position="725"/>
    </location>
</feature>
<dbReference type="InterPro" id="IPR011990">
    <property type="entry name" value="TPR-like_helical_dom_sf"/>
</dbReference>
<keyword evidence="1" id="KW-0677">Repeat</keyword>